<dbReference type="GO" id="GO:0051213">
    <property type="term" value="F:dioxygenase activity"/>
    <property type="evidence" value="ECO:0007669"/>
    <property type="project" value="UniProtKB-KW"/>
</dbReference>
<reference evidence="2 4" key="1">
    <citation type="journal article" date="2014" name="BMC Genomics">
        <title>Genome sequence of Anopheles sinensis provides insight into genetics basis of mosquito competence for malaria parasites.</title>
        <authorList>
            <person name="Zhou D."/>
            <person name="Zhang D."/>
            <person name="Ding G."/>
            <person name="Shi L."/>
            <person name="Hou Q."/>
            <person name="Ye Y."/>
            <person name="Xu Y."/>
            <person name="Zhou H."/>
            <person name="Xiong C."/>
            <person name="Li S."/>
            <person name="Yu J."/>
            <person name="Hong S."/>
            <person name="Yu X."/>
            <person name="Zou P."/>
            <person name="Chen C."/>
            <person name="Chang X."/>
            <person name="Wang W."/>
            <person name="Lv Y."/>
            <person name="Sun Y."/>
            <person name="Ma L."/>
            <person name="Shen B."/>
            <person name="Zhu C."/>
        </authorList>
    </citation>
    <scope>NUCLEOTIDE SEQUENCE [LARGE SCALE GENOMIC DNA]</scope>
</reference>
<organism evidence="2">
    <name type="scientific">Anopheles sinensis</name>
    <name type="common">Mosquito</name>
    <dbReference type="NCBI Taxonomy" id="74873"/>
    <lineage>
        <taxon>Eukaryota</taxon>
        <taxon>Metazoa</taxon>
        <taxon>Ecdysozoa</taxon>
        <taxon>Arthropoda</taxon>
        <taxon>Hexapoda</taxon>
        <taxon>Insecta</taxon>
        <taxon>Pterygota</taxon>
        <taxon>Neoptera</taxon>
        <taxon>Endopterygota</taxon>
        <taxon>Diptera</taxon>
        <taxon>Nematocera</taxon>
        <taxon>Culicoidea</taxon>
        <taxon>Culicidae</taxon>
        <taxon>Anophelinae</taxon>
        <taxon>Anopheles</taxon>
    </lineage>
</organism>
<dbReference type="VEuPathDB" id="VectorBase:ASIC021142"/>
<dbReference type="Proteomes" id="UP000030765">
    <property type="component" value="Unassembled WGS sequence"/>
</dbReference>
<keyword evidence="4" id="KW-1185">Reference proteome</keyword>
<evidence type="ECO:0000313" key="3">
    <source>
        <dbReference type="EnsemblMetazoa" id="ASIC021142-PA"/>
    </source>
</evidence>
<keyword evidence="2" id="KW-0560">Oxidoreductase</keyword>
<proteinExistence type="predicted"/>
<name>A0A084WRM5_ANOSI</name>
<feature type="region of interest" description="Disordered" evidence="1">
    <location>
        <begin position="34"/>
        <end position="62"/>
    </location>
</feature>
<dbReference type="AlphaFoldDB" id="A0A084WRM5"/>
<evidence type="ECO:0000313" key="2">
    <source>
        <dbReference type="EMBL" id="KFB52869.1"/>
    </source>
</evidence>
<protein>
    <submittedName>
        <fullName evidence="2 3">Ring-hydroxylating dioxygenase</fullName>
    </submittedName>
</protein>
<dbReference type="EMBL" id="ATLV01026173">
    <property type="status" value="NOT_ANNOTATED_CDS"/>
    <property type="molecule type" value="Genomic_DNA"/>
</dbReference>
<evidence type="ECO:0000256" key="1">
    <source>
        <dbReference type="SAM" id="MobiDB-lite"/>
    </source>
</evidence>
<keyword evidence="2" id="KW-0223">Dioxygenase</keyword>
<gene>
    <name evidence="2" type="ORF">ZHAS_00021142</name>
</gene>
<reference evidence="3" key="2">
    <citation type="submission" date="2020-05" db="UniProtKB">
        <authorList>
            <consortium name="EnsemblMetazoa"/>
        </authorList>
    </citation>
    <scope>IDENTIFICATION</scope>
</reference>
<dbReference type="EnsemblMetazoa" id="ASIC021142-RA">
    <property type="protein sequence ID" value="ASIC021142-PA"/>
    <property type="gene ID" value="ASIC021142"/>
</dbReference>
<sequence length="62" mass="6398">MTSGDALRIAAFSTRPRLAKLTVTDDDAIMLSSNPIAPNVPGPDVRELRSDGAGCDAEGRAG</sequence>
<evidence type="ECO:0000313" key="4">
    <source>
        <dbReference type="Proteomes" id="UP000030765"/>
    </source>
</evidence>
<accession>A0A084WRM5</accession>
<dbReference type="EMBL" id="KE525407">
    <property type="protein sequence ID" value="KFB52869.1"/>
    <property type="molecule type" value="Genomic_DNA"/>
</dbReference>